<proteinExistence type="predicted"/>
<dbReference type="SUPFAM" id="SSF56672">
    <property type="entry name" value="DNA/RNA polymerases"/>
    <property type="match status" value="1"/>
</dbReference>
<dbReference type="Proteomes" id="UP000265520">
    <property type="component" value="Unassembled WGS sequence"/>
</dbReference>
<protein>
    <recommendedName>
        <fullName evidence="1">Reverse transcriptase/retrotransposon-derived protein RNase H-like domain-containing protein</fullName>
    </recommendedName>
</protein>
<evidence type="ECO:0000313" key="2">
    <source>
        <dbReference type="EMBL" id="MCI67899.1"/>
    </source>
</evidence>
<dbReference type="Pfam" id="PF17919">
    <property type="entry name" value="RT_RNaseH_2"/>
    <property type="match status" value="1"/>
</dbReference>
<accession>A0A392U395</accession>
<dbReference type="AlphaFoldDB" id="A0A392U395"/>
<name>A0A392U395_9FABA</name>
<comment type="caution">
    <text evidence="2">The sequence shown here is derived from an EMBL/GenBank/DDBJ whole genome shotgun (WGS) entry which is preliminary data.</text>
</comment>
<evidence type="ECO:0000313" key="3">
    <source>
        <dbReference type="Proteomes" id="UP000265520"/>
    </source>
</evidence>
<reference evidence="2 3" key="1">
    <citation type="journal article" date="2018" name="Front. Plant Sci.">
        <title>Red Clover (Trifolium pratense) and Zigzag Clover (T. medium) - A Picture of Genomic Similarities and Differences.</title>
        <authorList>
            <person name="Dluhosova J."/>
            <person name="Istvanek J."/>
            <person name="Nedelnik J."/>
            <person name="Repkova J."/>
        </authorList>
    </citation>
    <scope>NUCLEOTIDE SEQUENCE [LARGE SCALE GENOMIC DNA]</scope>
    <source>
        <strain evidence="3">cv. 10/8</strain>
        <tissue evidence="2">Leaf</tissue>
    </source>
</reference>
<dbReference type="EMBL" id="LXQA010726386">
    <property type="protein sequence ID" value="MCI67899.1"/>
    <property type="molecule type" value="Genomic_DNA"/>
</dbReference>
<feature type="non-terminal residue" evidence="2">
    <location>
        <position position="1"/>
    </location>
</feature>
<feature type="domain" description="Reverse transcriptase/retrotransposon-derived protein RNase H-like" evidence="1">
    <location>
        <begin position="1"/>
        <end position="47"/>
    </location>
</feature>
<dbReference type="InterPro" id="IPR041577">
    <property type="entry name" value="RT_RNaseH_2"/>
</dbReference>
<dbReference type="InterPro" id="IPR043502">
    <property type="entry name" value="DNA/RNA_pol_sf"/>
</dbReference>
<evidence type="ECO:0000259" key="1">
    <source>
        <dbReference type="Pfam" id="PF17919"/>
    </source>
</evidence>
<keyword evidence="3" id="KW-1185">Reference proteome</keyword>
<organism evidence="2 3">
    <name type="scientific">Trifolium medium</name>
    <dbReference type="NCBI Taxonomy" id="97028"/>
    <lineage>
        <taxon>Eukaryota</taxon>
        <taxon>Viridiplantae</taxon>
        <taxon>Streptophyta</taxon>
        <taxon>Embryophyta</taxon>
        <taxon>Tracheophyta</taxon>
        <taxon>Spermatophyta</taxon>
        <taxon>Magnoliopsida</taxon>
        <taxon>eudicotyledons</taxon>
        <taxon>Gunneridae</taxon>
        <taxon>Pentapetalae</taxon>
        <taxon>rosids</taxon>
        <taxon>fabids</taxon>
        <taxon>Fabales</taxon>
        <taxon>Fabaceae</taxon>
        <taxon>Papilionoideae</taxon>
        <taxon>50 kb inversion clade</taxon>
        <taxon>NPAAA clade</taxon>
        <taxon>Hologalegina</taxon>
        <taxon>IRL clade</taxon>
        <taxon>Trifolieae</taxon>
        <taxon>Trifolium</taxon>
    </lineage>
</organism>
<sequence length="47" mass="5175">ASAVAIGDVLSQEGHPLAFFSKKMCPRMQVSSVYVREMYAITEAVKK</sequence>